<dbReference type="SUPFAM" id="SSF51246">
    <property type="entry name" value="Rudiment single hybrid motif"/>
    <property type="match status" value="1"/>
</dbReference>
<protein>
    <recommendedName>
        <fullName evidence="2 10">Phosphoribosylamine--glycine ligase</fullName>
        <ecNumber evidence="2 10">6.3.4.13</ecNumber>
    </recommendedName>
    <alternativeName>
        <fullName evidence="10">GARS</fullName>
    </alternativeName>
    <alternativeName>
        <fullName evidence="8 10">Glycinamide ribonucleotide synthetase</fullName>
    </alternativeName>
    <alternativeName>
        <fullName evidence="9 10">Phosphoribosylglycinamide synthetase</fullName>
    </alternativeName>
</protein>
<dbReference type="Gene3D" id="3.30.1490.20">
    <property type="entry name" value="ATP-grasp fold, A domain"/>
    <property type="match status" value="1"/>
</dbReference>
<dbReference type="Pfam" id="PF01071">
    <property type="entry name" value="GARS_A"/>
    <property type="match status" value="1"/>
</dbReference>
<evidence type="ECO:0000256" key="10">
    <source>
        <dbReference type="HAMAP-Rule" id="MF_00138"/>
    </source>
</evidence>
<dbReference type="InterPro" id="IPR037123">
    <property type="entry name" value="PRibGlycinamide_synth_C_sf"/>
</dbReference>
<dbReference type="InterPro" id="IPR000115">
    <property type="entry name" value="PRibGlycinamide_synth"/>
</dbReference>
<dbReference type="NCBIfam" id="TIGR00877">
    <property type="entry name" value="purD"/>
    <property type="match status" value="1"/>
</dbReference>
<dbReference type="InterPro" id="IPR020562">
    <property type="entry name" value="PRibGlycinamide_synth_N"/>
</dbReference>
<dbReference type="Gene3D" id="3.90.600.10">
    <property type="entry name" value="Phosphoribosylglycinamide synthetase, C-terminal domain"/>
    <property type="match status" value="1"/>
</dbReference>
<dbReference type="GO" id="GO:0046872">
    <property type="term" value="F:metal ion binding"/>
    <property type="evidence" value="ECO:0007669"/>
    <property type="project" value="InterPro"/>
</dbReference>
<dbReference type="PANTHER" id="PTHR43472">
    <property type="entry name" value="PHOSPHORIBOSYLAMINE--GLYCINE LIGASE"/>
    <property type="match status" value="1"/>
</dbReference>
<keyword evidence="5 10" id="KW-0658">Purine biosynthesis</keyword>
<evidence type="ECO:0000256" key="2">
    <source>
        <dbReference type="ARBA" id="ARBA00013255"/>
    </source>
</evidence>
<keyword evidence="3 10" id="KW-0436">Ligase</keyword>
<dbReference type="EC" id="6.3.4.13" evidence="2 10"/>
<dbReference type="GO" id="GO:0006189">
    <property type="term" value="P:'de novo' IMP biosynthetic process"/>
    <property type="evidence" value="ECO:0007669"/>
    <property type="project" value="UniProtKB-UniRule"/>
</dbReference>
<dbReference type="GO" id="GO:0005524">
    <property type="term" value="F:ATP binding"/>
    <property type="evidence" value="ECO:0007669"/>
    <property type="project" value="UniProtKB-UniRule"/>
</dbReference>
<name>A0A9D1E200_9BACT</name>
<comment type="caution">
    <text evidence="13">The sequence shown here is derived from an EMBL/GenBank/DDBJ whole genome shotgun (WGS) entry which is preliminary data.</text>
</comment>
<organism evidence="13 14">
    <name type="scientific">Candidatus Coprenecus avistercoris</name>
    <dbReference type="NCBI Taxonomy" id="2840730"/>
    <lineage>
        <taxon>Bacteria</taxon>
        <taxon>Pseudomonadati</taxon>
        <taxon>Bacteroidota</taxon>
        <taxon>Bacteroidia</taxon>
        <taxon>Bacteroidales</taxon>
        <taxon>Rikenellaceae</taxon>
        <taxon>Rikenellaceae incertae sedis</taxon>
        <taxon>Candidatus Coprenecus</taxon>
    </lineage>
</organism>
<accession>A0A9D1E200</accession>
<keyword evidence="4 11" id="KW-0547">Nucleotide-binding</keyword>
<feature type="domain" description="ATP-grasp" evidence="12">
    <location>
        <begin position="114"/>
        <end position="321"/>
    </location>
</feature>
<dbReference type="Gene3D" id="3.40.50.20">
    <property type="match status" value="1"/>
</dbReference>
<evidence type="ECO:0000313" key="14">
    <source>
        <dbReference type="Proteomes" id="UP000886744"/>
    </source>
</evidence>
<dbReference type="InterPro" id="IPR020560">
    <property type="entry name" value="PRibGlycinamide_synth_C-dom"/>
</dbReference>
<sequence>MKYNVLLLGSGGREHALAWKIAHSPLLGNFYALPGNPGINALATGIPGSVGDFDLILNAVVENNIDMVVCGPEDPLVGGLRDFLLSSPGLKKELLFVGPGRDGAELEGSKDFAKEFMARHGIPTAAYRTFMAGQKDEAMDFLRSLRPPYVVKADGLAAGKGVIISPDLKEAEAALDSIFGGRFGSAGTKVVIEEYLDGLEVSYFVLTDGHRWLMLPEAKDYKRIWDGDKGPNTGGMGSVSPVPFCDADFTSKVVDRIIAPTVRGLESEGMDYRGFIFFGLMNCGGDPYVIEYNVRMGDPETESVMPRIGSDLLAHMVAAARGNLSAEIMKILPQSAVTCILVSGGYPDKYGKGYPISGLEDTFPLTVFNAGTSVKDGRLVTSGGRVLAVTALGGSLEEAREEVYSKIDRISFEGAFHRSDIALDMINWPGRK</sequence>
<evidence type="ECO:0000256" key="4">
    <source>
        <dbReference type="ARBA" id="ARBA00022741"/>
    </source>
</evidence>
<evidence type="ECO:0000256" key="11">
    <source>
        <dbReference type="PROSITE-ProRule" id="PRU00409"/>
    </source>
</evidence>
<evidence type="ECO:0000256" key="5">
    <source>
        <dbReference type="ARBA" id="ARBA00022755"/>
    </source>
</evidence>
<dbReference type="SUPFAM" id="SSF56059">
    <property type="entry name" value="Glutathione synthetase ATP-binding domain-like"/>
    <property type="match status" value="1"/>
</dbReference>
<dbReference type="InterPro" id="IPR020561">
    <property type="entry name" value="PRibGlycinamid_synth_ATP-grasp"/>
</dbReference>
<dbReference type="SMART" id="SM01209">
    <property type="entry name" value="GARS_A"/>
    <property type="match status" value="1"/>
</dbReference>
<keyword evidence="6 11" id="KW-0067">ATP-binding</keyword>
<reference evidence="13" key="2">
    <citation type="journal article" date="2021" name="PeerJ">
        <title>Extensive microbial diversity within the chicken gut microbiome revealed by metagenomics and culture.</title>
        <authorList>
            <person name="Gilroy R."/>
            <person name="Ravi A."/>
            <person name="Getino M."/>
            <person name="Pursley I."/>
            <person name="Horton D.L."/>
            <person name="Alikhan N.F."/>
            <person name="Baker D."/>
            <person name="Gharbi K."/>
            <person name="Hall N."/>
            <person name="Watson M."/>
            <person name="Adriaenssens E.M."/>
            <person name="Foster-Nyarko E."/>
            <person name="Jarju S."/>
            <person name="Secka A."/>
            <person name="Antonio M."/>
            <person name="Oren A."/>
            <person name="Chaudhuri R.R."/>
            <person name="La Ragione R."/>
            <person name="Hildebrand F."/>
            <person name="Pallen M.J."/>
        </authorList>
    </citation>
    <scope>NUCLEOTIDE SEQUENCE</scope>
    <source>
        <strain evidence="13">ChiHjej13B12-12457</strain>
    </source>
</reference>
<evidence type="ECO:0000256" key="7">
    <source>
        <dbReference type="ARBA" id="ARBA00038345"/>
    </source>
</evidence>
<evidence type="ECO:0000259" key="12">
    <source>
        <dbReference type="PROSITE" id="PS50975"/>
    </source>
</evidence>
<gene>
    <name evidence="10 13" type="primary">purD</name>
    <name evidence="13" type="ORF">IAC94_06270</name>
</gene>
<dbReference type="GO" id="GO:0004637">
    <property type="term" value="F:phosphoribosylamine-glycine ligase activity"/>
    <property type="evidence" value="ECO:0007669"/>
    <property type="project" value="UniProtKB-UniRule"/>
</dbReference>
<dbReference type="EMBL" id="DVHI01000076">
    <property type="protein sequence ID" value="HIR63108.1"/>
    <property type="molecule type" value="Genomic_DNA"/>
</dbReference>
<dbReference type="Gene3D" id="3.30.470.20">
    <property type="entry name" value="ATP-grasp fold, B domain"/>
    <property type="match status" value="1"/>
</dbReference>
<proteinExistence type="inferred from homology"/>
<dbReference type="Pfam" id="PF02844">
    <property type="entry name" value="GARS_N"/>
    <property type="match status" value="1"/>
</dbReference>
<comment type="pathway">
    <text evidence="1 10">Purine metabolism; IMP biosynthesis via de novo pathway; N(1)-(5-phospho-D-ribosyl)glycinamide from 5-phospho-alpha-D-ribose 1-diphosphate: step 2/2.</text>
</comment>
<dbReference type="GO" id="GO:0009113">
    <property type="term" value="P:purine nucleobase biosynthetic process"/>
    <property type="evidence" value="ECO:0007669"/>
    <property type="project" value="InterPro"/>
</dbReference>
<reference evidence="13" key="1">
    <citation type="submission" date="2020-10" db="EMBL/GenBank/DDBJ databases">
        <authorList>
            <person name="Gilroy R."/>
        </authorList>
    </citation>
    <scope>NUCLEOTIDE SEQUENCE</scope>
    <source>
        <strain evidence="13">ChiHjej13B12-12457</strain>
    </source>
</reference>
<evidence type="ECO:0000256" key="1">
    <source>
        <dbReference type="ARBA" id="ARBA00005174"/>
    </source>
</evidence>
<dbReference type="InterPro" id="IPR013815">
    <property type="entry name" value="ATP_grasp_subdomain_1"/>
</dbReference>
<dbReference type="SUPFAM" id="SSF52440">
    <property type="entry name" value="PreATP-grasp domain"/>
    <property type="match status" value="1"/>
</dbReference>
<dbReference type="AlphaFoldDB" id="A0A9D1E200"/>
<evidence type="ECO:0000256" key="8">
    <source>
        <dbReference type="ARBA" id="ARBA00042242"/>
    </source>
</evidence>
<dbReference type="InterPro" id="IPR011054">
    <property type="entry name" value="Rudment_hybrid_motif"/>
</dbReference>
<dbReference type="PANTHER" id="PTHR43472:SF1">
    <property type="entry name" value="PHOSPHORIBOSYLAMINE--GLYCINE LIGASE, CHLOROPLASTIC"/>
    <property type="match status" value="1"/>
</dbReference>
<dbReference type="InterPro" id="IPR016185">
    <property type="entry name" value="PreATP-grasp_dom_sf"/>
</dbReference>
<evidence type="ECO:0000256" key="9">
    <source>
        <dbReference type="ARBA" id="ARBA00042864"/>
    </source>
</evidence>
<evidence type="ECO:0000313" key="13">
    <source>
        <dbReference type="EMBL" id="HIR63108.1"/>
    </source>
</evidence>
<comment type="catalytic activity">
    <reaction evidence="10">
        <text>5-phospho-beta-D-ribosylamine + glycine + ATP = N(1)-(5-phospho-beta-D-ribosyl)glycinamide + ADP + phosphate + H(+)</text>
        <dbReference type="Rhea" id="RHEA:17453"/>
        <dbReference type="ChEBI" id="CHEBI:15378"/>
        <dbReference type="ChEBI" id="CHEBI:30616"/>
        <dbReference type="ChEBI" id="CHEBI:43474"/>
        <dbReference type="ChEBI" id="CHEBI:57305"/>
        <dbReference type="ChEBI" id="CHEBI:58681"/>
        <dbReference type="ChEBI" id="CHEBI:143788"/>
        <dbReference type="ChEBI" id="CHEBI:456216"/>
        <dbReference type="EC" id="6.3.4.13"/>
    </reaction>
</comment>
<dbReference type="SMART" id="SM01210">
    <property type="entry name" value="GARS_C"/>
    <property type="match status" value="1"/>
</dbReference>
<comment type="similarity">
    <text evidence="7 10">Belongs to the GARS family.</text>
</comment>
<evidence type="ECO:0000256" key="6">
    <source>
        <dbReference type="ARBA" id="ARBA00022840"/>
    </source>
</evidence>
<dbReference type="Pfam" id="PF02843">
    <property type="entry name" value="GARS_C"/>
    <property type="match status" value="1"/>
</dbReference>
<dbReference type="InterPro" id="IPR011761">
    <property type="entry name" value="ATP-grasp"/>
</dbReference>
<evidence type="ECO:0000256" key="3">
    <source>
        <dbReference type="ARBA" id="ARBA00022598"/>
    </source>
</evidence>
<dbReference type="Proteomes" id="UP000886744">
    <property type="component" value="Unassembled WGS sequence"/>
</dbReference>
<dbReference type="HAMAP" id="MF_00138">
    <property type="entry name" value="GARS"/>
    <property type="match status" value="1"/>
</dbReference>
<dbReference type="PROSITE" id="PS50975">
    <property type="entry name" value="ATP_GRASP"/>
    <property type="match status" value="1"/>
</dbReference>